<dbReference type="AlphaFoldDB" id="A0A0R1RE07"/>
<protein>
    <submittedName>
        <fullName evidence="4">Mg-dependent DNase</fullName>
    </submittedName>
</protein>
<dbReference type="SUPFAM" id="SSF51556">
    <property type="entry name" value="Metallo-dependent hydrolases"/>
    <property type="match status" value="1"/>
</dbReference>
<dbReference type="PATRIC" id="fig|1114972.6.peg.2530"/>
<dbReference type="RefSeq" id="WP_017260527.1">
    <property type="nucleotide sequence ID" value="NZ_AUAW01000007.1"/>
</dbReference>
<dbReference type="eggNOG" id="COG0084">
    <property type="taxonomic scope" value="Bacteria"/>
</dbReference>
<reference evidence="4 5" key="1">
    <citation type="journal article" date="2015" name="Genome Announc.">
        <title>Expanding the biotechnology potential of lactobacilli through comparative genomics of 213 strains and associated genera.</title>
        <authorList>
            <person name="Sun Z."/>
            <person name="Harris H.M."/>
            <person name="McCann A."/>
            <person name="Guo C."/>
            <person name="Argimon S."/>
            <person name="Zhang W."/>
            <person name="Yang X."/>
            <person name="Jeffery I.B."/>
            <person name="Cooney J.C."/>
            <person name="Kagawa T.F."/>
            <person name="Liu W."/>
            <person name="Song Y."/>
            <person name="Salvetti E."/>
            <person name="Wrobel A."/>
            <person name="Rasinkangas P."/>
            <person name="Parkhill J."/>
            <person name="Rea M.C."/>
            <person name="O'Sullivan O."/>
            <person name="Ritari J."/>
            <person name="Douillard F.P."/>
            <person name="Paul Ross R."/>
            <person name="Yang R."/>
            <person name="Briner A.E."/>
            <person name="Felis G.E."/>
            <person name="de Vos W.M."/>
            <person name="Barrangou R."/>
            <person name="Klaenhammer T.R."/>
            <person name="Caufield P.W."/>
            <person name="Cui Y."/>
            <person name="Zhang H."/>
            <person name="O'Toole P.W."/>
        </authorList>
    </citation>
    <scope>NUCLEOTIDE SEQUENCE [LARGE SCALE GENOMIC DNA]</scope>
    <source>
        <strain evidence="4 5">DSM 15814</strain>
    </source>
</reference>
<gene>
    <name evidence="4" type="ORF">FD35_GL002467</name>
</gene>
<dbReference type="PIRSF" id="PIRSF005902">
    <property type="entry name" value="DNase_TatD"/>
    <property type="match status" value="1"/>
</dbReference>
<feature type="binding site" evidence="3">
    <location>
        <position position="131"/>
    </location>
    <ligand>
        <name>a divalent metal cation</name>
        <dbReference type="ChEBI" id="CHEBI:60240"/>
        <label>2</label>
    </ligand>
</feature>
<dbReference type="Proteomes" id="UP000051999">
    <property type="component" value="Unassembled WGS sequence"/>
</dbReference>
<feature type="binding site" evidence="3">
    <location>
        <position position="156"/>
    </location>
    <ligand>
        <name>a divalent metal cation</name>
        <dbReference type="ChEBI" id="CHEBI:60240"/>
        <label>2</label>
    </ligand>
</feature>
<dbReference type="InterPro" id="IPR001130">
    <property type="entry name" value="TatD-like"/>
</dbReference>
<dbReference type="GO" id="GO:0004536">
    <property type="term" value="F:DNA nuclease activity"/>
    <property type="evidence" value="ECO:0007669"/>
    <property type="project" value="InterPro"/>
</dbReference>
<dbReference type="InterPro" id="IPR018228">
    <property type="entry name" value="DNase_TatD-rel_CS"/>
</dbReference>
<feature type="binding site" evidence="3">
    <location>
        <position position="7"/>
    </location>
    <ligand>
        <name>a divalent metal cation</name>
        <dbReference type="ChEBI" id="CHEBI:60240"/>
        <label>1</label>
    </ligand>
</feature>
<keyword evidence="5" id="KW-1185">Reference proteome</keyword>
<dbReference type="Gene3D" id="3.20.20.140">
    <property type="entry name" value="Metal-dependent hydrolases"/>
    <property type="match status" value="1"/>
</dbReference>
<dbReference type="FunFam" id="3.20.20.140:FF:000005">
    <property type="entry name" value="TatD family hydrolase"/>
    <property type="match status" value="1"/>
</dbReference>
<name>A0A0R1RE07_9LACO</name>
<organism evidence="4 5">
    <name type="scientific">Furfurilactobacillus rossiae DSM 15814</name>
    <dbReference type="NCBI Taxonomy" id="1114972"/>
    <lineage>
        <taxon>Bacteria</taxon>
        <taxon>Bacillati</taxon>
        <taxon>Bacillota</taxon>
        <taxon>Bacilli</taxon>
        <taxon>Lactobacillales</taxon>
        <taxon>Lactobacillaceae</taxon>
        <taxon>Furfurilactobacillus</taxon>
    </lineage>
</organism>
<feature type="binding site" evidence="3">
    <location>
        <position position="206"/>
    </location>
    <ligand>
        <name>a divalent metal cation</name>
        <dbReference type="ChEBI" id="CHEBI:60240"/>
        <label>1</label>
    </ligand>
</feature>
<dbReference type="GO" id="GO:0046872">
    <property type="term" value="F:metal ion binding"/>
    <property type="evidence" value="ECO:0007669"/>
    <property type="project" value="UniProtKB-KW"/>
</dbReference>
<dbReference type="CDD" id="cd01310">
    <property type="entry name" value="TatD_DNAse"/>
    <property type="match status" value="1"/>
</dbReference>
<dbReference type="NCBIfam" id="TIGR00010">
    <property type="entry name" value="YchF/TatD family DNA exonuclease"/>
    <property type="match status" value="1"/>
</dbReference>
<evidence type="ECO:0000256" key="1">
    <source>
        <dbReference type="ARBA" id="ARBA00022723"/>
    </source>
</evidence>
<dbReference type="GO" id="GO:0005829">
    <property type="term" value="C:cytosol"/>
    <property type="evidence" value="ECO:0007669"/>
    <property type="project" value="TreeGrafter"/>
</dbReference>
<dbReference type="GO" id="GO:0016788">
    <property type="term" value="F:hydrolase activity, acting on ester bonds"/>
    <property type="evidence" value="ECO:0007669"/>
    <property type="project" value="InterPro"/>
</dbReference>
<evidence type="ECO:0000256" key="2">
    <source>
        <dbReference type="ARBA" id="ARBA00022801"/>
    </source>
</evidence>
<dbReference type="PROSITE" id="PS01137">
    <property type="entry name" value="TATD_1"/>
    <property type="match status" value="1"/>
</dbReference>
<feature type="binding site" evidence="3">
    <location>
        <position position="93"/>
    </location>
    <ligand>
        <name>a divalent metal cation</name>
        <dbReference type="ChEBI" id="CHEBI:60240"/>
        <label>1</label>
    </ligand>
</feature>
<sequence>MEIFDSHTHLNDDTFYEEAASYNQHAAAAHVTRIMNVGSDAKLNERGIELAHRYSNMWAAVGWHPEEVATYNNAVEETMIGQLQDSRVMALGEIGLDYHVDNLDAVVDDQKRIFARQVDIAKSLGKPVIIHNRDAFADTYAILKAADIRDIGGVMHSFNGDPEWLKRFLDLGMVVSYSGVASFKNAHEVHDSVKQTPLDRMLVETDAPYLTPEPHRGEQNEPANVAFTVQAIAKLREQTELEIADATFANANQFFGIED</sequence>
<keyword evidence="1 3" id="KW-0479">Metal-binding</keyword>
<accession>A0A0R1RE07</accession>
<dbReference type="OrthoDB" id="9810005at2"/>
<evidence type="ECO:0000256" key="3">
    <source>
        <dbReference type="PIRSR" id="PIRSR005902-1"/>
    </source>
</evidence>
<dbReference type="PANTHER" id="PTHR46124:SF2">
    <property type="entry name" value="D-AMINOACYL-TRNA DEACYLASE"/>
    <property type="match status" value="1"/>
</dbReference>
<evidence type="ECO:0000313" key="4">
    <source>
        <dbReference type="EMBL" id="KRL55014.1"/>
    </source>
</evidence>
<dbReference type="InterPro" id="IPR015991">
    <property type="entry name" value="TatD/YcfH-like"/>
</dbReference>
<dbReference type="Pfam" id="PF01026">
    <property type="entry name" value="TatD_DNase"/>
    <property type="match status" value="1"/>
</dbReference>
<feature type="binding site" evidence="3">
    <location>
        <position position="9"/>
    </location>
    <ligand>
        <name>a divalent metal cation</name>
        <dbReference type="ChEBI" id="CHEBI:60240"/>
        <label>1</label>
    </ligand>
</feature>
<comment type="caution">
    <text evidence="4">The sequence shown here is derived from an EMBL/GenBank/DDBJ whole genome shotgun (WGS) entry which is preliminary data.</text>
</comment>
<dbReference type="PANTHER" id="PTHR46124">
    <property type="entry name" value="D-AMINOACYL-TRNA DEACYLASE"/>
    <property type="match status" value="1"/>
</dbReference>
<proteinExistence type="predicted"/>
<dbReference type="STRING" id="1114972.FD35_GL002467"/>
<dbReference type="EMBL" id="AZFF01000007">
    <property type="protein sequence ID" value="KRL55014.1"/>
    <property type="molecule type" value="Genomic_DNA"/>
</dbReference>
<dbReference type="InterPro" id="IPR032466">
    <property type="entry name" value="Metal_Hydrolase"/>
</dbReference>
<evidence type="ECO:0000313" key="5">
    <source>
        <dbReference type="Proteomes" id="UP000051999"/>
    </source>
</evidence>
<keyword evidence="2" id="KW-0378">Hydrolase</keyword>